<dbReference type="SUPFAM" id="SSF53474">
    <property type="entry name" value="alpha/beta-Hydrolases"/>
    <property type="match status" value="2"/>
</dbReference>
<evidence type="ECO:0000313" key="1">
    <source>
        <dbReference type="EMBL" id="EME37041.1"/>
    </source>
</evidence>
<evidence type="ECO:0000313" key="2">
    <source>
        <dbReference type="Proteomes" id="UP000009877"/>
    </source>
</evidence>
<organism evidence="1 2">
    <name type="scientific">Kocuria palustris PEL</name>
    <dbReference type="NCBI Taxonomy" id="1236550"/>
    <lineage>
        <taxon>Bacteria</taxon>
        <taxon>Bacillati</taxon>
        <taxon>Actinomycetota</taxon>
        <taxon>Actinomycetes</taxon>
        <taxon>Micrococcales</taxon>
        <taxon>Micrococcaceae</taxon>
        <taxon>Kocuria</taxon>
    </lineage>
</organism>
<sequence length="617" mass="67161">MLEGQPTWAGTGREAVLAWIHAPEDGTSRGIVVLGQPVGREQVLSLLAVRRLAVLLARRGYTAVRFFWRGTSDSQPLYGDPDLVGRWQDDVRTVISHVRESRGLPQAPVHAIGYRIGAALLASMSGELGTVVAWEPVGGSAFVRQWTRMRAALASSTPQRDGEADLLSLTLTRAQAESLSGLPAPSPENAAIVKEKDRRRAKAMYAVEPFDTHLHDDVLDLVMDALPEHQPVQGGLVSAPVREISWDNEHGVRLHERLVDVGPEPRVGIVTWAEGSLQSRDEAAGEDPRADALRWRGPGLIVSGGGPDGRAGGGEWPYAARELAAGGFVVLRCDRPTVADSTPVDELQASNSYTLRSAVGLQDMVQWLRDHGCAEVHAGLHCASAWAACLGELHGRPVLSDSTTLIGHAEWKMDLSWWEGLRLVYDADLPAVERAKARSAYLGIADDSALPDVADTAAGDVPSEGPAHGAAAKASPVSALVRIAARRLRERDLRGLKSEIRPEIVRWMRWEMPYPLWLRLNRSRRVIGPESVLEPMAARQPVHVVNGRDDIERWEQTRADRAVRELDQRGLPLSERRLEHMDHSLLTSESHRLLVASLRSALPAPDAGAPAGGARVS</sequence>
<dbReference type="Proteomes" id="UP000009877">
    <property type="component" value="Unassembled WGS sequence"/>
</dbReference>
<dbReference type="RefSeq" id="WP_006214212.1">
    <property type="nucleotide sequence ID" value="NZ_ANHZ02000006.1"/>
</dbReference>
<accession>M2XD93</accession>
<reference evidence="1 2" key="1">
    <citation type="journal article" date="2014" name="Genome Announc.">
        <title>Draft Genome Sequence of Kocuria palustris PEL.</title>
        <authorList>
            <person name="Sharma G."/>
            <person name="Khatri I."/>
            <person name="Subramanian S."/>
        </authorList>
    </citation>
    <scope>NUCLEOTIDE SEQUENCE [LARGE SCALE GENOMIC DNA]</scope>
    <source>
        <strain evidence="1 2">PEL</strain>
    </source>
</reference>
<name>M2XD93_9MICC</name>
<keyword evidence="2" id="KW-1185">Reference proteome</keyword>
<dbReference type="STRING" id="71999.KPaMU14_09235"/>
<comment type="caution">
    <text evidence="1">The sequence shown here is derived from an EMBL/GenBank/DDBJ whole genome shotgun (WGS) entry which is preliminary data.</text>
</comment>
<gene>
    <name evidence="1" type="ORF">C884_02197</name>
</gene>
<proteinExistence type="predicted"/>
<evidence type="ECO:0008006" key="3">
    <source>
        <dbReference type="Google" id="ProtNLM"/>
    </source>
</evidence>
<dbReference type="EMBL" id="ANHZ02000006">
    <property type="protein sequence ID" value="EME37041.1"/>
    <property type="molecule type" value="Genomic_DNA"/>
</dbReference>
<dbReference type="Gene3D" id="3.40.50.1820">
    <property type="entry name" value="alpha/beta hydrolase"/>
    <property type="match status" value="1"/>
</dbReference>
<dbReference type="InterPro" id="IPR029058">
    <property type="entry name" value="AB_hydrolase_fold"/>
</dbReference>
<protein>
    <recommendedName>
        <fullName evidence="3">Serine aminopeptidase S33 domain-containing protein</fullName>
    </recommendedName>
</protein>
<dbReference type="AlphaFoldDB" id="M2XD93"/>